<evidence type="ECO:0000313" key="1">
    <source>
        <dbReference type="EMBL" id="QQZ46994.1"/>
    </source>
</evidence>
<proteinExistence type="predicted"/>
<dbReference type="EMBL" id="MW390526">
    <property type="protein sequence ID" value="QQZ46994.1"/>
    <property type="molecule type" value="Genomic_DNA"/>
</dbReference>
<protein>
    <submittedName>
        <fullName evidence="1">Uncharacterized protein</fullName>
    </submittedName>
</protein>
<reference evidence="1" key="1">
    <citation type="journal article" date="2021" name="Sci. Rep.">
        <title>Antibiotic resistance plasmid composition and architecture in Escherichia coli isolates from meat.</title>
        <authorList>
            <person name="Darphorn T.S."/>
            <person name="Bel K."/>
            <person name="Koenders-van Sint Anneland B.B."/>
            <person name="Brul S."/>
            <person name="Ter Kuile B.H."/>
        </authorList>
    </citation>
    <scope>NUCLEOTIDE SEQUENCE</scope>
    <source>
        <strain evidence="1">ESBL3171</strain>
    </source>
</reference>
<dbReference type="AlphaFoldDB" id="A0A7U1E179"/>
<keyword evidence="1" id="KW-0614">Plasmid</keyword>
<accession>A0A7U1E179</accession>
<name>A0A7U1E179_ECOLX</name>
<geneLocation type="plasmid" evidence="1">
    <name>pESBL3171-IncF</name>
</geneLocation>
<organism evidence="1">
    <name type="scientific">Escherichia coli</name>
    <dbReference type="NCBI Taxonomy" id="562"/>
    <lineage>
        <taxon>Bacteria</taxon>
        <taxon>Pseudomonadati</taxon>
        <taxon>Pseudomonadota</taxon>
        <taxon>Gammaproteobacteria</taxon>
        <taxon>Enterobacterales</taxon>
        <taxon>Enterobacteriaceae</taxon>
        <taxon>Escherichia</taxon>
    </lineage>
</organism>
<sequence>MFVSMPGIVYTNYRQSLVITGGGLFQWKSCEQIDTMPDNSVVLSAPVI</sequence>